<dbReference type="InterPro" id="IPR020422">
    <property type="entry name" value="TYR_PHOSPHATASE_DUAL_dom"/>
</dbReference>
<dbReference type="PIRSF" id="PIRSF000941">
    <property type="entry name" value="DUSP12"/>
    <property type="match status" value="1"/>
</dbReference>
<sequence length="323" mass="36229">MSLDQVTEAGNLYIGGIFTLKRHALLDKAKITHVLSVLSHAVESDLVKNYKHLAFILDDVDDEDIVQHFPQSNAFIKEGLDAGGGVLVHCMMGKSRSATLICAFLMNQDSTRTPIQALEMIRCCRPIAEPNTGFMEQLELYYRMGSPDQIHTQPIYQRWLFERLVSESVQVGQAPTDIRFEDEVAPSQYSPDIRITCRKCRRALASSAYLIHHTPKESSATTKALRASDPITSMDLVFTKPAVSEQCAHLFLDPLSWMKEELEQGKLEGRLECPKCKSNVGKYAWQGLRCTCNAWVVPGISLSRSRVDELKNLPGIRLPHGKI</sequence>
<accession>A0A8H3ENS6</accession>
<evidence type="ECO:0000256" key="4">
    <source>
        <dbReference type="ARBA" id="ARBA00022912"/>
    </source>
</evidence>
<dbReference type="CDD" id="cd14518">
    <property type="entry name" value="DSP_fungal_YVH1"/>
    <property type="match status" value="1"/>
</dbReference>
<evidence type="ECO:0000256" key="2">
    <source>
        <dbReference type="ARBA" id="ARBA00013064"/>
    </source>
</evidence>
<comment type="similarity">
    <text evidence="1">Belongs to the protein-tyrosine phosphatase family. Non-receptor class dual specificity subfamily.</text>
</comment>
<dbReference type="Pfam" id="PF00782">
    <property type="entry name" value="DSPc"/>
    <property type="match status" value="1"/>
</dbReference>
<keyword evidence="3" id="KW-0378">Hydrolase</keyword>
<feature type="active site" description="Phosphocysteine intermediate" evidence="5">
    <location>
        <position position="90"/>
    </location>
</feature>
<feature type="domain" description="Tyrosine-protein phosphatase" evidence="6">
    <location>
        <begin position="4"/>
        <end position="147"/>
    </location>
</feature>
<evidence type="ECO:0000313" key="9">
    <source>
        <dbReference type="Proteomes" id="UP000664169"/>
    </source>
</evidence>
<dbReference type="GO" id="GO:0008138">
    <property type="term" value="F:protein tyrosine/serine/threonine phosphatase activity"/>
    <property type="evidence" value="ECO:0007669"/>
    <property type="project" value="InterPro"/>
</dbReference>
<dbReference type="SMART" id="SM00195">
    <property type="entry name" value="DSPc"/>
    <property type="match status" value="1"/>
</dbReference>
<evidence type="ECO:0000259" key="6">
    <source>
        <dbReference type="PROSITE" id="PS50054"/>
    </source>
</evidence>
<keyword evidence="9" id="KW-1185">Reference proteome</keyword>
<evidence type="ECO:0000256" key="1">
    <source>
        <dbReference type="ARBA" id="ARBA00008601"/>
    </source>
</evidence>
<evidence type="ECO:0000259" key="7">
    <source>
        <dbReference type="PROSITE" id="PS50056"/>
    </source>
</evidence>
<feature type="domain" description="Tyrosine specific protein phosphatases" evidence="7">
    <location>
        <begin position="67"/>
        <end position="126"/>
    </location>
</feature>
<dbReference type="GO" id="GO:0004725">
    <property type="term" value="F:protein tyrosine phosphatase activity"/>
    <property type="evidence" value="ECO:0007669"/>
    <property type="project" value="UniProtKB-EC"/>
</dbReference>
<dbReference type="InterPro" id="IPR000340">
    <property type="entry name" value="Dual-sp_phosphatase_cat-dom"/>
</dbReference>
<dbReference type="Gene3D" id="3.90.190.10">
    <property type="entry name" value="Protein tyrosine phosphatase superfamily"/>
    <property type="match status" value="1"/>
</dbReference>
<dbReference type="Proteomes" id="UP000664169">
    <property type="component" value="Unassembled WGS sequence"/>
</dbReference>
<dbReference type="PANTHER" id="PTHR45848:SF4">
    <property type="entry name" value="DUAL SPECIFICITY PROTEIN PHOSPHATASE 12"/>
    <property type="match status" value="1"/>
</dbReference>
<evidence type="ECO:0000256" key="3">
    <source>
        <dbReference type="ARBA" id="ARBA00022801"/>
    </source>
</evidence>
<dbReference type="PROSITE" id="PS50054">
    <property type="entry name" value="TYR_PHOSPHATASE_DUAL"/>
    <property type="match status" value="1"/>
</dbReference>
<reference evidence="8" key="1">
    <citation type="submission" date="2021-03" db="EMBL/GenBank/DDBJ databases">
        <authorList>
            <person name="Tagirdzhanova G."/>
        </authorList>
    </citation>
    <scope>NUCLEOTIDE SEQUENCE</scope>
</reference>
<dbReference type="EMBL" id="CAJPDQ010000004">
    <property type="protein sequence ID" value="CAF9908838.1"/>
    <property type="molecule type" value="Genomic_DNA"/>
</dbReference>
<keyword evidence="4" id="KW-0904">Protein phosphatase</keyword>
<evidence type="ECO:0000313" key="8">
    <source>
        <dbReference type="EMBL" id="CAF9908838.1"/>
    </source>
</evidence>
<dbReference type="InterPro" id="IPR016278">
    <property type="entry name" value="DUSP12"/>
</dbReference>
<comment type="caution">
    <text evidence="8">The sequence shown here is derived from an EMBL/GenBank/DDBJ whole genome shotgun (WGS) entry which is preliminary data.</text>
</comment>
<dbReference type="SUPFAM" id="SSF52799">
    <property type="entry name" value="(Phosphotyrosine protein) phosphatases II"/>
    <property type="match status" value="1"/>
</dbReference>
<dbReference type="PROSITE" id="PS50056">
    <property type="entry name" value="TYR_PHOSPHATASE_2"/>
    <property type="match status" value="1"/>
</dbReference>
<evidence type="ECO:0000256" key="5">
    <source>
        <dbReference type="PIRSR" id="PIRSR000941-50"/>
    </source>
</evidence>
<dbReference type="PANTHER" id="PTHR45848">
    <property type="entry name" value="DUAL SPECIFICITY PROTEIN PHOSPHATASE 12 FAMILY MEMBER"/>
    <property type="match status" value="1"/>
</dbReference>
<dbReference type="InterPro" id="IPR029021">
    <property type="entry name" value="Prot-tyrosine_phosphatase-like"/>
</dbReference>
<protein>
    <recommendedName>
        <fullName evidence="2">protein-tyrosine-phosphatase</fullName>
        <ecNumber evidence="2">3.1.3.48</ecNumber>
    </recommendedName>
</protein>
<dbReference type="OrthoDB" id="2017893at2759"/>
<organism evidence="8 9">
    <name type="scientific">Gomphillus americanus</name>
    <dbReference type="NCBI Taxonomy" id="1940652"/>
    <lineage>
        <taxon>Eukaryota</taxon>
        <taxon>Fungi</taxon>
        <taxon>Dikarya</taxon>
        <taxon>Ascomycota</taxon>
        <taxon>Pezizomycotina</taxon>
        <taxon>Lecanoromycetes</taxon>
        <taxon>OSLEUM clade</taxon>
        <taxon>Ostropomycetidae</taxon>
        <taxon>Ostropales</taxon>
        <taxon>Graphidaceae</taxon>
        <taxon>Gomphilloideae</taxon>
        <taxon>Gomphillus</taxon>
    </lineage>
</organism>
<name>A0A8H3ENS6_9LECA</name>
<gene>
    <name evidence="8" type="ORF">GOMPHAMPRED_006330</name>
</gene>
<dbReference type="InterPro" id="IPR016130">
    <property type="entry name" value="Tyr_Pase_AS"/>
</dbReference>
<dbReference type="GO" id="GO:0005634">
    <property type="term" value="C:nucleus"/>
    <property type="evidence" value="ECO:0007669"/>
    <property type="project" value="TreeGrafter"/>
</dbReference>
<dbReference type="InterPro" id="IPR000387">
    <property type="entry name" value="Tyr_Pase_dom"/>
</dbReference>
<proteinExistence type="inferred from homology"/>
<dbReference type="PROSITE" id="PS00383">
    <property type="entry name" value="TYR_PHOSPHATASE_1"/>
    <property type="match status" value="1"/>
</dbReference>
<dbReference type="AlphaFoldDB" id="A0A8H3ENS6"/>
<dbReference type="EC" id="3.1.3.48" evidence="2"/>